<keyword evidence="7 9" id="KW-0326">Glycosidase</keyword>
<evidence type="ECO:0000256" key="12">
    <source>
        <dbReference type="SAM" id="SignalP"/>
    </source>
</evidence>
<keyword evidence="4 9" id="KW-0378">Hydrolase</keyword>
<dbReference type="InterPro" id="IPR013784">
    <property type="entry name" value="Carb-bd-like_fold"/>
</dbReference>
<dbReference type="SMART" id="SM01065">
    <property type="entry name" value="CBM_2"/>
    <property type="match status" value="1"/>
</dbReference>
<evidence type="ECO:0000256" key="2">
    <source>
        <dbReference type="ARBA" id="ARBA00006188"/>
    </source>
</evidence>
<comment type="similarity">
    <text evidence="2 9">Belongs to the glycosyl hydrolase 15 family.</text>
</comment>
<evidence type="ECO:0000256" key="7">
    <source>
        <dbReference type="ARBA" id="ARBA00023295"/>
    </source>
</evidence>
<dbReference type="PANTHER" id="PTHR31616:SF12">
    <property type="entry name" value="GLUCOAMYLASE"/>
    <property type="match status" value="1"/>
</dbReference>
<dbReference type="OrthoDB" id="6123450at2759"/>
<evidence type="ECO:0000256" key="1">
    <source>
        <dbReference type="ARBA" id="ARBA00001863"/>
    </source>
</evidence>
<keyword evidence="5" id="KW-0325">Glycoprotein</keyword>
<dbReference type="FunFam" id="1.50.10.10:FF:000018">
    <property type="entry name" value="Glucoamylase"/>
    <property type="match status" value="1"/>
</dbReference>
<dbReference type="Proteomes" id="UP000481861">
    <property type="component" value="Unassembled WGS sequence"/>
</dbReference>
<dbReference type="SUPFAM" id="SSF48208">
    <property type="entry name" value="Six-hairpin glycosidases"/>
    <property type="match status" value="1"/>
</dbReference>
<dbReference type="PANTHER" id="PTHR31616">
    <property type="entry name" value="TREHALASE"/>
    <property type="match status" value="1"/>
</dbReference>
<dbReference type="InterPro" id="IPR000165">
    <property type="entry name" value="Glucoamylase"/>
</dbReference>
<evidence type="ECO:0000256" key="4">
    <source>
        <dbReference type="ARBA" id="ARBA00022801"/>
    </source>
</evidence>
<keyword evidence="8 9" id="KW-0624">Polysaccharide degradation</keyword>
<protein>
    <recommendedName>
        <fullName evidence="9">Glucoamylase</fullName>
        <ecNumber evidence="9">3.2.1.3</ecNumber>
    </recommendedName>
    <alternativeName>
        <fullName evidence="9">1,4-alpha-D-glucan glucohydrolase</fullName>
    </alternativeName>
    <alternativeName>
        <fullName evidence="9">Glucan 1,4-alpha-glucosidase</fullName>
    </alternativeName>
</protein>
<dbReference type="Pfam" id="PF00723">
    <property type="entry name" value="Glyco_hydro_15"/>
    <property type="match status" value="1"/>
</dbReference>
<dbReference type="GO" id="GO:0000324">
    <property type="term" value="C:fungal-type vacuole"/>
    <property type="evidence" value="ECO:0007669"/>
    <property type="project" value="TreeGrafter"/>
</dbReference>
<feature type="signal peptide" evidence="12">
    <location>
        <begin position="1"/>
        <end position="20"/>
    </location>
</feature>
<organism evidence="14 15">
    <name type="scientific">Massariosphaeria phaeospora</name>
    <dbReference type="NCBI Taxonomy" id="100035"/>
    <lineage>
        <taxon>Eukaryota</taxon>
        <taxon>Fungi</taxon>
        <taxon>Dikarya</taxon>
        <taxon>Ascomycota</taxon>
        <taxon>Pezizomycotina</taxon>
        <taxon>Dothideomycetes</taxon>
        <taxon>Pleosporomycetidae</taxon>
        <taxon>Pleosporales</taxon>
        <taxon>Pleosporales incertae sedis</taxon>
        <taxon>Massariosphaeria</taxon>
    </lineage>
</organism>
<dbReference type="GO" id="GO:0004339">
    <property type="term" value="F:glucan 1,4-alpha-glucosidase activity"/>
    <property type="evidence" value="ECO:0007669"/>
    <property type="project" value="UniProtKB-EC"/>
</dbReference>
<dbReference type="InterPro" id="IPR011613">
    <property type="entry name" value="GH15-like"/>
</dbReference>
<dbReference type="PRINTS" id="PR00736">
    <property type="entry name" value="GLHYDRLASE15"/>
</dbReference>
<feature type="binding site" evidence="11">
    <location>
        <position position="146"/>
    </location>
    <ligand>
        <name>substrate</name>
    </ligand>
</feature>
<dbReference type="GO" id="GO:2001070">
    <property type="term" value="F:starch binding"/>
    <property type="evidence" value="ECO:0007669"/>
    <property type="project" value="InterPro"/>
</dbReference>
<dbReference type="InterPro" id="IPR008291">
    <property type="entry name" value="Glucoamylase_SBD"/>
</dbReference>
<evidence type="ECO:0000313" key="14">
    <source>
        <dbReference type="EMBL" id="KAF2865736.1"/>
    </source>
</evidence>
<dbReference type="InterPro" id="IPR013783">
    <property type="entry name" value="Ig-like_fold"/>
</dbReference>
<dbReference type="InterPro" id="IPR008928">
    <property type="entry name" value="6-hairpin_glycosidase_sf"/>
</dbReference>
<comment type="caution">
    <text evidence="14">The sequence shown here is derived from an EMBL/GenBank/DDBJ whole genome shotgun (WGS) entry which is preliminary data.</text>
</comment>
<sequence>MLLRSFFVALAGTTLYGAVAEPLRAGASLFTRIEQQSKISLQGVLNNIGPKGSKVPGAHAGAVVASPSASDPDYFFTWTRDASLTLKMIVDEFVHGERDLRPYIQDFVKAQAILQTVSNPSGALSSGRGLGEPKFYSNLTRFNGDWGRPQRDGPALRATALITYARWLLSTGRKRDASEAKDKIWPVVQNDLNYVAQYWNQTGFDLWEEVRGSSFFTVAVQHRALVEGASLGKRLGVKVSAYESQSPNLLCFLQTFWNGQYAVANINTQEGFSRTGLDANTVLASIATFDSEAKCDDALFQPCSPRALANLKAYVDSFRAIYTINQKLPKNAAVATGRYAEDVYYGGNPWYLTTTAVAEQLYDAIQQWSTYNTITITSVDLAFWTSLVPSTKPGTYRKGKGKQFTQLINAALDYADAFVSIALKYTPPSGALAEQYSRENGTAVSARDLTWSYAAFVTVRSARLAATSGHPQVPSWGAPAPPCIPSTCAPGSVPGVYKPATAAGAPPGAGGCTVLVTFNVNASTYFGENVYLSGSTAELGNWRDADALPGSASGYTQARPLWTFTAELPANSSLAYRYMRKEPDGNVIYESRNRTAGVPECSANVVGGTNSTIEDAWVGEVGSPSRRLL</sequence>
<dbReference type="Pfam" id="PF00686">
    <property type="entry name" value="CBM_20"/>
    <property type="match status" value="1"/>
</dbReference>
<evidence type="ECO:0000256" key="8">
    <source>
        <dbReference type="ARBA" id="ARBA00023326"/>
    </source>
</evidence>
<dbReference type="Gene3D" id="2.60.40.10">
    <property type="entry name" value="Immunoglobulins"/>
    <property type="match status" value="1"/>
</dbReference>
<feature type="active site" description="Proton donor" evidence="10">
    <location>
        <position position="208"/>
    </location>
</feature>
<dbReference type="PROSITE" id="PS51166">
    <property type="entry name" value="CBM20"/>
    <property type="match status" value="1"/>
</dbReference>
<evidence type="ECO:0000259" key="13">
    <source>
        <dbReference type="PROSITE" id="PS51166"/>
    </source>
</evidence>
<keyword evidence="3 12" id="KW-0732">Signal</keyword>
<gene>
    <name evidence="14" type="ORF">BDV95DRAFT_599437</name>
</gene>
<feature type="chain" id="PRO_5028825912" description="Glucoamylase" evidence="12">
    <location>
        <begin position="21"/>
        <end position="629"/>
    </location>
</feature>
<feature type="active site" description="Proton acceptor" evidence="10">
    <location>
        <position position="205"/>
    </location>
</feature>
<dbReference type="SUPFAM" id="SSF49452">
    <property type="entry name" value="Starch-binding domain-like"/>
    <property type="match status" value="1"/>
</dbReference>
<keyword evidence="6 9" id="KW-0119">Carbohydrate metabolism</keyword>
<dbReference type="PIRSF" id="PIRSF001031">
    <property type="entry name" value="Glu-a-glcsd_SBD"/>
    <property type="match status" value="1"/>
</dbReference>
<proteinExistence type="inferred from homology"/>
<dbReference type="Gene3D" id="1.50.10.10">
    <property type="match status" value="1"/>
</dbReference>
<dbReference type="InterPro" id="IPR002044">
    <property type="entry name" value="CBM20"/>
</dbReference>
<accession>A0A7C8M177</accession>
<dbReference type="AlphaFoldDB" id="A0A7C8M177"/>
<evidence type="ECO:0000256" key="3">
    <source>
        <dbReference type="ARBA" id="ARBA00022729"/>
    </source>
</evidence>
<dbReference type="PROSITE" id="PS00820">
    <property type="entry name" value="GLUCOAMYLASE"/>
    <property type="match status" value="1"/>
</dbReference>
<evidence type="ECO:0000313" key="15">
    <source>
        <dbReference type="Proteomes" id="UP000481861"/>
    </source>
</evidence>
<evidence type="ECO:0000256" key="9">
    <source>
        <dbReference type="PIRNR" id="PIRNR001031"/>
    </source>
</evidence>
<name>A0A7C8M177_9PLEO</name>
<evidence type="ECO:0000256" key="5">
    <source>
        <dbReference type="ARBA" id="ARBA00023180"/>
    </source>
</evidence>
<dbReference type="InterPro" id="IPR012341">
    <property type="entry name" value="6hp_glycosidase-like_sf"/>
</dbReference>
<comment type="catalytic activity">
    <reaction evidence="1 9">
        <text>Hydrolysis of terminal (1-&gt;4)-linked alpha-D-glucose residues successively from non-reducing ends of the chains with release of beta-D-glucose.</text>
        <dbReference type="EC" id="3.2.1.3"/>
    </reaction>
</comment>
<keyword evidence="15" id="KW-1185">Reference proteome</keyword>
<dbReference type="EC" id="3.2.1.3" evidence="9"/>
<dbReference type="InterPro" id="IPR046966">
    <property type="entry name" value="Glucoamylase_active_site"/>
</dbReference>
<dbReference type="GO" id="GO:0000272">
    <property type="term" value="P:polysaccharide catabolic process"/>
    <property type="evidence" value="ECO:0007669"/>
    <property type="project" value="UniProtKB-KW"/>
</dbReference>
<dbReference type="EMBL" id="JAADJZ010000031">
    <property type="protein sequence ID" value="KAF2865736.1"/>
    <property type="molecule type" value="Genomic_DNA"/>
</dbReference>
<feature type="domain" description="CBM20" evidence="13">
    <location>
        <begin position="508"/>
        <end position="619"/>
    </location>
</feature>
<reference evidence="14 15" key="1">
    <citation type="submission" date="2020-01" db="EMBL/GenBank/DDBJ databases">
        <authorList>
            <consortium name="DOE Joint Genome Institute"/>
            <person name="Haridas S."/>
            <person name="Albert R."/>
            <person name="Binder M."/>
            <person name="Bloem J."/>
            <person name="Labutti K."/>
            <person name="Salamov A."/>
            <person name="Andreopoulos B."/>
            <person name="Baker S.E."/>
            <person name="Barry K."/>
            <person name="Bills G."/>
            <person name="Bluhm B.H."/>
            <person name="Cannon C."/>
            <person name="Castanera R."/>
            <person name="Culley D.E."/>
            <person name="Daum C."/>
            <person name="Ezra D."/>
            <person name="Gonzalez J.B."/>
            <person name="Henrissat B."/>
            <person name="Kuo A."/>
            <person name="Liang C."/>
            <person name="Lipzen A."/>
            <person name="Lutzoni F."/>
            <person name="Magnuson J."/>
            <person name="Mondo S."/>
            <person name="Nolan M."/>
            <person name="Ohm R."/>
            <person name="Pangilinan J."/>
            <person name="Park H.-J.H."/>
            <person name="Ramirez L."/>
            <person name="Alfaro M."/>
            <person name="Sun H."/>
            <person name="Tritt A."/>
            <person name="Yoshinaga Y."/>
            <person name="Zwiers L.-H.L."/>
            <person name="Turgeon B.G."/>
            <person name="Goodwin S.B."/>
            <person name="Spatafora J.W."/>
            <person name="Crous P.W."/>
            <person name="Grigoriev I.V."/>
        </authorList>
    </citation>
    <scope>NUCLEOTIDE SEQUENCE [LARGE SCALE GENOMIC DNA]</scope>
    <source>
        <strain evidence="14 15">CBS 611.86</strain>
    </source>
</reference>
<evidence type="ECO:0000256" key="10">
    <source>
        <dbReference type="PIRSR" id="PIRSR001031-1"/>
    </source>
</evidence>
<evidence type="ECO:0000256" key="11">
    <source>
        <dbReference type="PIRSR" id="PIRSR001031-2"/>
    </source>
</evidence>
<evidence type="ECO:0000256" key="6">
    <source>
        <dbReference type="ARBA" id="ARBA00023277"/>
    </source>
</evidence>